<evidence type="ECO:0008006" key="3">
    <source>
        <dbReference type="Google" id="ProtNLM"/>
    </source>
</evidence>
<evidence type="ECO:0000313" key="2">
    <source>
        <dbReference type="Proteomes" id="UP000217076"/>
    </source>
</evidence>
<keyword evidence="2" id="KW-1185">Reference proteome</keyword>
<accession>A0A1G8GH27</accession>
<reference evidence="2" key="1">
    <citation type="submission" date="2016-10" db="EMBL/GenBank/DDBJ databases">
        <authorList>
            <person name="Varghese N."/>
            <person name="Submissions S."/>
        </authorList>
    </citation>
    <scope>NUCLEOTIDE SEQUENCE [LARGE SCALE GENOMIC DNA]</scope>
    <source>
        <strain evidence="2">930I</strain>
    </source>
</reference>
<dbReference type="OrthoDB" id="7605239at2"/>
<dbReference type="RefSeq" id="WP_092622096.1">
    <property type="nucleotide sequence ID" value="NZ_FNCV01000027.1"/>
</dbReference>
<organism evidence="1 2">
    <name type="scientific">Roseospirillum parvum</name>
    <dbReference type="NCBI Taxonomy" id="83401"/>
    <lineage>
        <taxon>Bacteria</taxon>
        <taxon>Pseudomonadati</taxon>
        <taxon>Pseudomonadota</taxon>
        <taxon>Alphaproteobacteria</taxon>
        <taxon>Rhodospirillales</taxon>
        <taxon>Rhodospirillaceae</taxon>
        <taxon>Roseospirillum</taxon>
    </lineage>
</organism>
<dbReference type="EMBL" id="FNCV01000027">
    <property type="protein sequence ID" value="SDH93640.1"/>
    <property type="molecule type" value="Genomic_DNA"/>
</dbReference>
<dbReference type="Proteomes" id="UP000217076">
    <property type="component" value="Unassembled WGS sequence"/>
</dbReference>
<protein>
    <recommendedName>
        <fullName evidence="3">Homeodomain-like domain-containing protein</fullName>
    </recommendedName>
</protein>
<dbReference type="AlphaFoldDB" id="A0A1G8GH27"/>
<dbReference type="STRING" id="83401.SAMN05421742_1278"/>
<sequence>MTERHDLEELPGVLRQIAEIAGAPAALAVAAARGGRRVYVPTPDALAAGHWLVEAIGLEPARRVAGGLGAGHIDLPLGPLANGARVRAAIRQSLRAGHSAAEAAALSGAHVRTVWRHRAAQRDDDQGSLL</sequence>
<name>A0A1G8GH27_9PROT</name>
<evidence type="ECO:0000313" key="1">
    <source>
        <dbReference type="EMBL" id="SDH93640.1"/>
    </source>
</evidence>
<gene>
    <name evidence="1" type="ORF">SAMN05421742_1278</name>
</gene>
<proteinExistence type="predicted"/>